<name>A0AAD2B8T0_9RALS</name>
<reference evidence="1 2" key="1">
    <citation type="submission" date="2023-07" db="EMBL/GenBank/DDBJ databases">
        <authorList>
            <person name="Peeters C."/>
        </authorList>
    </citation>
    <scope>NUCLEOTIDE SEQUENCE [LARGE SCALE GENOMIC DNA]</scope>
    <source>
        <strain evidence="1 2">LMG 18091</strain>
    </source>
</reference>
<proteinExistence type="predicted"/>
<gene>
    <name evidence="1" type="ORF">LMG18091_04102</name>
</gene>
<organism evidence="1 2">
    <name type="scientific">Ralstonia wenshanensis</name>
    <dbReference type="NCBI Taxonomy" id="2842456"/>
    <lineage>
        <taxon>Bacteria</taxon>
        <taxon>Pseudomonadati</taxon>
        <taxon>Pseudomonadota</taxon>
        <taxon>Betaproteobacteria</taxon>
        <taxon>Burkholderiales</taxon>
        <taxon>Burkholderiaceae</taxon>
        <taxon>Ralstonia</taxon>
    </lineage>
</organism>
<sequence>MKVLRWPSKMPDGGLLTYGEVAYQHGKSKVTDPLGACEQTIHISLLTNRSGEL</sequence>
<protein>
    <submittedName>
        <fullName evidence="1">Uncharacterized protein</fullName>
    </submittedName>
</protein>
<comment type="caution">
    <text evidence="1">The sequence shown here is derived from an EMBL/GenBank/DDBJ whole genome shotgun (WGS) entry which is preliminary data.</text>
</comment>
<dbReference type="Proteomes" id="UP001189915">
    <property type="component" value="Unassembled WGS sequence"/>
</dbReference>
<accession>A0AAD2B8T0</accession>
<evidence type="ECO:0000313" key="2">
    <source>
        <dbReference type="Proteomes" id="UP001189915"/>
    </source>
</evidence>
<dbReference type="AlphaFoldDB" id="A0AAD2B8T0"/>
<dbReference type="RefSeq" id="WP_316871255.1">
    <property type="nucleotide sequence ID" value="NZ_CATWAF010000006.1"/>
</dbReference>
<keyword evidence="2" id="KW-1185">Reference proteome</keyword>
<evidence type="ECO:0000313" key="1">
    <source>
        <dbReference type="EMBL" id="CAJ0704116.1"/>
    </source>
</evidence>
<dbReference type="EMBL" id="CATWAF010000006">
    <property type="protein sequence ID" value="CAJ0704116.1"/>
    <property type="molecule type" value="Genomic_DNA"/>
</dbReference>